<dbReference type="Proteomes" id="UP000265703">
    <property type="component" value="Unassembled WGS sequence"/>
</dbReference>
<gene>
    <name evidence="2" type="ORF">C1645_803115</name>
</gene>
<evidence type="ECO:0000313" key="2">
    <source>
        <dbReference type="EMBL" id="RIA95235.1"/>
    </source>
</evidence>
<dbReference type="EMBL" id="QKYT01000065">
    <property type="protein sequence ID" value="RIA95235.1"/>
    <property type="molecule type" value="Genomic_DNA"/>
</dbReference>
<comment type="caution">
    <text evidence="2">The sequence shown here is derived from an EMBL/GenBank/DDBJ whole genome shotgun (WGS) entry which is preliminary data.</text>
</comment>
<protein>
    <submittedName>
        <fullName evidence="2">Uncharacterized protein</fullName>
    </submittedName>
</protein>
<dbReference type="InterPro" id="IPR033228">
    <property type="entry name" value="SZT2"/>
</dbReference>
<dbReference type="OrthoDB" id="43547at2759"/>
<organism evidence="2 3">
    <name type="scientific">Glomus cerebriforme</name>
    <dbReference type="NCBI Taxonomy" id="658196"/>
    <lineage>
        <taxon>Eukaryota</taxon>
        <taxon>Fungi</taxon>
        <taxon>Fungi incertae sedis</taxon>
        <taxon>Mucoromycota</taxon>
        <taxon>Glomeromycotina</taxon>
        <taxon>Glomeromycetes</taxon>
        <taxon>Glomerales</taxon>
        <taxon>Glomeraceae</taxon>
        <taxon>Glomus</taxon>
    </lineage>
</organism>
<dbReference type="PANTHER" id="PTHR14918">
    <property type="entry name" value="KICSTOR COMPLEX PROTEIN SZT2"/>
    <property type="match status" value="1"/>
</dbReference>
<feature type="compositionally biased region" description="Polar residues" evidence="1">
    <location>
        <begin position="1836"/>
        <end position="1847"/>
    </location>
</feature>
<dbReference type="GO" id="GO:0005777">
    <property type="term" value="C:peroxisome"/>
    <property type="evidence" value="ECO:0007669"/>
    <property type="project" value="InterPro"/>
</dbReference>
<feature type="region of interest" description="Disordered" evidence="1">
    <location>
        <begin position="2270"/>
        <end position="2292"/>
    </location>
</feature>
<sequence>MLSSHQNFNGTQNTEAKSVILLVKDASNFTRVDHYKWLLKRLFQPLSLEIDDNIQVLHVSNTPLISLIQSQNERKTTDIYTPQNIPDLKTDKQYRLMPHSRVITLNTKYRFVFLLDVTSSLTTIDCSSTKEDIVMSEVMQTTCRCLKGLVQPFIIQDLDKDIALQLEPEISITIIAECSNFASNANLIPKLAEFPTMRVLLQGVVVNRNNVFDIINNLNSEFARFQNEVAAFRQNLRRTKFSATYVMEVLNESESSTSYLDKNLWRLGLSGSNLAYSLNAGLFAINLLPNEGFPALIVITDGVVNSNLAQMSPDDDIIQQLCKESVKCNIIQIGPREEYNFGLLPDNEILKFVAMATSGIFLYSADCPDVHDVKSSNAPLSHNFYHKNLLMKETYFTRKKSSPPRQTFEDNYNFPWDPKSQPPAVESMSTRYREYSLSIDVMQLIFARMRNGFIIESIVLVKGRNTNEAERVHITMTRYWQPNITIQYKIKALWMGEVYGFSRLKSPRIEINVVADTLLAIYLLNFQRAQQNNDPNHPFFLKCIRLHKFMTTIYETDELMKKHVFPKVPKDGKLPLHHRIAIGNGIPSRLGLLKQSWDSFEQHPMRCNTDIWYDEAKFDILISGEQSSTITSVNTSPDNQQNKDSYSALKERLKNAWSSFAFSDKVYVKTFHPIEGDKIPPTSFCELRIDKESGNLVTGNLLFFNVEVVRRQQVLENLINLVNELNLNAVKLFYICRRPLSSFLIRNSETANETSSDHRHVTGQNCIVKSYLGHWRWIWLSDIEHYVFLMDYRNIPIQELAFQRLCQSRLGEGCLLISENSNQKVFYQEMELKGNCPSVNQNRLYGVQHHIYKDPYTGEITTELWMEPSQQPLLRDLYESVANRIAAIDRRILSQLVTFDQIHYIAKTRASYHRNSGLALPKSFHLPSLFNLPVLLKSSGLLIANYNIPSFKSKVNLQSVKSSSSISNEATTYEDLRSPESSPYLRKGSISNRNLSYVEVQKKLSLSLPKNPTIDVTYIIDRDSLTSLSPIDRDFALLHLFVEKTLTNHADGEVDTNNNGFKDSILKEINSGLAKTDIFQEASTTIAYIKDLRESRCFIKIVDFSSFLLIIIPSFKVILDMMKQNRGFHVDNKSCYMSIMIVLCKRSQPIRCDSVNKSFDFIRDQNLSFETISLFHKATTSVKNSLEPKLLSGSFSDIFFKSDLSDQATRIILNITKLYSHGFVKSVYASVLQKHKVTKTDFLKAIDTCMETSVDIDITGYVNVHVNASREGPDSDDVNDVNQKFVAVLGHYFEPANFVGDELQDTYYYRPNFKKPNSLSIDNENTADIAGSFLDIFNYAENPLFLRLECTFRKPTSTRVLEDIDHAHRDYGPEESSFVKFPISSLPTSYSCTVDGKFYDFSPESVGTETSPVESSDGTTATLHLICLTLPRIDNEVVEIAPGFVDLKTDDNVTSVFESTKESLDSLAADKQEALAETRDRIDWLLREEIMHGLLKSQPVEKLVLSYIQTQLKHKNPFVDFPTTFNVPLSFVRSKEGQERFLKEFSKTNMSPYSLNQVEGCFYISEDEEKGEPLIVNSSPMFDPDRISENSSTEMFNTQEESYDDYADDDSEFCQGLGISIYSPDENDIKPDQTDQTNQTVKSVKRYVVHKQLFWLLLIPQETCIQMYFYSKAVSAIERSSIIRHVRNCIIQISERVNRLVLLDELSETRICSKYLVPSDGSSDSADSEDEISSDLVDILSMTPNDGNVTVSKKFKPGQFECQLVYKQSFPLHWRLKPSQALNGISSSILLNAFEVTNRKDMFVIDKKDYTVYLKISEVEASPIYIIDENFEDPSRFSNSESQSNIHTIDESRKSPPNKNEGSPRKSSAQVKTADSRELVVEVFGLETPGKEITEELMESLDKRLTSNITLAVMSTFLGRNRKINPTRADVDFILPIFKTPRRLSLKIPSYIRNIYAFLVYFKQNISLYLNPLQGPEVTNAIRRHYNSKYGTTEFPESESGRKTPTNDIQVNEFVFFYNNNQSRPSAFEASVGQGIAGLCFTLLNQQGQPVFELSVPDTVDSDDIDLNRILEYISNDEALIGSDSNKCLLIEIWSHGTLNYKILLDRITKSFRQSLCDYLIEASITKGLGRVSLDNAENNIIQSTQNLDQDDQNINKNVEPHVQHNFIEPVLELLKKAFDLANPALHALHTRLDMPSWMMDDFLSEVHELLVEVHDIFTPIILRTIPTALTPIYEIYRPKHSISTTDESISVPHQYLLIAGLKEMNAKYGSHKSDNRRSGSDMLHSRRSSTEDISNEKVNVINSRKSSWMSIAVQRRHLIEEIMMHTILNGDYANRNTSDLFRSCFVVMSINGFDLSIYIYNWDKQYAEQVFTAMERISDWHNKRIELLNNILHQKMGLFYHANNIFIKTQPQTPLPVHSNPNTPRPMQSPMSGTILNNQRLLQNDHLLHNQRSNVTPNGQSAAMDLMHVNSLIVERFPQRQNSDIRSEENKKNLEARHEVGNSYSTGLEANRFILTSSNLNDVLKDFCVEKVTACDISSVSRDALMRHGPPFIETCIRQAKIIQAHDNAEKVYKKWAKRYQGHKEDHSDTNEIITKSDLATIFRTSRLLHFCRTPLLFGGKVESIRSSEIHTVTAIDQQDKTTISKWYKDMVETFLQEYSSNLEKLGMQVVMGGKSGLMLVDDGDKVFYTSKFSAPDSPAVFLLKELKGGSIMCEIRIQEVFVCVTLYTLNHGRRLMTAPGIAEIDKHNLRVFTEECGRFKKMIHVNSFVYDFHLKYIKHVLESPENSPSFNVLEVLRAFIRRHSQPAYYAVHRIYHDTFNKEFLSIPNDLFEFIIKNPQRYGFRSTYYDGKPISCFATLNENRETVASIESDVEQQNEIDNEATQSTLIFTEDQSYKSVGGKISLEYFVIVLHNDITETSLEAETTVCSSEYIHSRQSTDLSYLDLLEIKNRSEVKLDSLISQAIQYHRRDSLWRVLRNAKTNSNNVGNANNNAINIQDFLELKNQWYSRELITIYPDFKDFLDMKLDWTELLNFLSRYHSEFFRELYEEENNIRHLVILNSHTYDLLLHFILSCSKQDEAEQDINRFDNSDNSKLVVNIVCREALDFKKFELQFAADLARTIGYWLWQKLNIDH</sequence>
<evidence type="ECO:0000313" key="3">
    <source>
        <dbReference type="Proteomes" id="UP000265703"/>
    </source>
</evidence>
<dbReference type="PANTHER" id="PTHR14918:SF3">
    <property type="entry name" value="KICSTOR COMPLEX PROTEIN SZT2"/>
    <property type="match status" value="1"/>
</dbReference>
<keyword evidence="3" id="KW-1185">Reference proteome</keyword>
<accession>A0A397TFL3</accession>
<evidence type="ECO:0000256" key="1">
    <source>
        <dbReference type="SAM" id="MobiDB-lite"/>
    </source>
</evidence>
<name>A0A397TFL3_9GLOM</name>
<proteinExistence type="predicted"/>
<reference evidence="2 3" key="1">
    <citation type="submission" date="2018-06" db="EMBL/GenBank/DDBJ databases">
        <title>Comparative genomics reveals the genomic features of Rhizophagus irregularis, R. cerebriforme, R. diaphanum and Gigaspora rosea, and their symbiotic lifestyle signature.</title>
        <authorList>
            <person name="Morin E."/>
            <person name="San Clemente H."/>
            <person name="Chen E.C.H."/>
            <person name="De La Providencia I."/>
            <person name="Hainaut M."/>
            <person name="Kuo A."/>
            <person name="Kohler A."/>
            <person name="Murat C."/>
            <person name="Tang N."/>
            <person name="Roy S."/>
            <person name="Loubradou J."/>
            <person name="Henrissat B."/>
            <person name="Grigoriev I.V."/>
            <person name="Corradi N."/>
            <person name="Roux C."/>
            <person name="Martin F.M."/>
        </authorList>
    </citation>
    <scope>NUCLEOTIDE SEQUENCE [LARGE SCALE GENOMIC DNA]</scope>
    <source>
        <strain evidence="2 3">DAOM 227022</strain>
    </source>
</reference>
<dbReference type="STRING" id="658196.A0A397TFL3"/>
<feature type="compositionally biased region" description="Polar residues" evidence="1">
    <location>
        <begin position="1855"/>
        <end position="1873"/>
    </location>
</feature>
<feature type="region of interest" description="Disordered" evidence="1">
    <location>
        <begin position="1835"/>
        <end position="1874"/>
    </location>
</feature>